<keyword evidence="1" id="KW-0472">Membrane</keyword>
<evidence type="ECO:0000256" key="1">
    <source>
        <dbReference type="SAM" id="Phobius"/>
    </source>
</evidence>
<protein>
    <submittedName>
        <fullName evidence="3">Uncharacterized protein</fullName>
    </submittedName>
</protein>
<organism evidence="3 4">
    <name type="scientific">Blastochloris viridis</name>
    <name type="common">Rhodopseudomonas viridis</name>
    <dbReference type="NCBI Taxonomy" id="1079"/>
    <lineage>
        <taxon>Bacteria</taxon>
        <taxon>Pseudomonadati</taxon>
        <taxon>Pseudomonadota</taxon>
        <taxon>Alphaproteobacteria</taxon>
        <taxon>Hyphomicrobiales</taxon>
        <taxon>Blastochloridaceae</taxon>
        <taxon>Blastochloris</taxon>
    </lineage>
</organism>
<reference evidence="2" key="1">
    <citation type="journal article" date="2015" name="Genome Announc.">
        <title>Complete Genome Sequence of the Bacteriochlorophyll b-Producing Photosynthetic Bacterium Blastochloris viridis.</title>
        <authorList>
            <person name="Tsukatani Y."/>
            <person name="Hirose Y."/>
            <person name="Harada J."/>
            <person name="Misawa N."/>
            <person name="Mori K."/>
            <person name="Inoue K."/>
            <person name="Tamiaki H."/>
        </authorList>
    </citation>
    <scope>NUCLEOTIDE SEQUENCE [LARGE SCALE GENOMIC DNA]</scope>
    <source>
        <strain evidence="2">DSM 133</strain>
    </source>
</reference>
<sequence length="113" mass="12135">MTSTPDHEVPLTPEQEKLVSRMRRLSQLSALIMVLGAGAVFSVIGYRLFTAPKSTSAYADVTATLPKGARIVSTAVAEQLLVVTVEMNGALEVRTFALDSMKPAGRLRFASEP</sequence>
<dbReference type="EMBL" id="LN907867">
    <property type="protein sequence ID" value="CUU41095.1"/>
    <property type="molecule type" value="Genomic_DNA"/>
</dbReference>
<evidence type="ECO:0000313" key="2">
    <source>
        <dbReference type="EMBL" id="BAR98288.1"/>
    </source>
</evidence>
<keyword evidence="1" id="KW-1133">Transmembrane helix</keyword>
<dbReference type="STRING" id="1079.BVIR_638"/>
<gene>
    <name evidence="2" type="ORF">BV133_695</name>
    <name evidence="3" type="ORF">BVIRIDIS_00820</name>
</gene>
<dbReference type="RefSeq" id="WP_055036393.1">
    <property type="nucleotide sequence ID" value="NZ_AP014854.2"/>
</dbReference>
<dbReference type="Proteomes" id="UP000065734">
    <property type="component" value="Chromosome I"/>
</dbReference>
<keyword evidence="1" id="KW-0812">Transmembrane</keyword>
<dbReference type="PATRIC" id="fig|1079.6.peg.658"/>
<accession>A0A0H5BNV3</accession>
<evidence type="ECO:0000313" key="3">
    <source>
        <dbReference type="EMBL" id="CUU41095.1"/>
    </source>
</evidence>
<evidence type="ECO:0000313" key="4">
    <source>
        <dbReference type="Proteomes" id="UP000065734"/>
    </source>
</evidence>
<dbReference type="EMBL" id="AP014854">
    <property type="protein sequence ID" value="BAR98288.1"/>
    <property type="molecule type" value="Genomic_DNA"/>
</dbReference>
<dbReference type="OrthoDB" id="7959497at2"/>
<keyword evidence="4" id="KW-1185">Reference proteome</keyword>
<reference evidence="3" key="2">
    <citation type="submission" date="2015-11" db="EMBL/GenBank/DDBJ databases">
        <authorList>
            <person name="Zhang Y."/>
            <person name="Guo Z."/>
        </authorList>
    </citation>
    <scope>NUCLEOTIDE SEQUENCE</scope>
    <source>
        <strain evidence="3">1</strain>
    </source>
</reference>
<feature type="transmembrane region" description="Helical" evidence="1">
    <location>
        <begin position="28"/>
        <end position="49"/>
    </location>
</feature>
<dbReference type="KEGG" id="bvr:BVIR_638"/>
<name>A0A0H5BNV3_BLAVI</name>
<reference evidence="4" key="3">
    <citation type="journal article" date="2016" name="Genome Announc.">
        <title>Revised genome sequence of the purple photosynthetic bacterium Blastochloris viridis.</title>
        <authorList>
            <person name="Liu L.N."/>
            <person name="Faulkner M."/>
            <person name="Liu X."/>
            <person name="Huang F."/>
            <person name="Darby A.C."/>
            <person name="Hall N."/>
        </authorList>
    </citation>
    <scope>NUCLEOTIDE SEQUENCE [LARGE SCALE GENOMIC DNA]</scope>
    <source>
        <strain evidence="4">ATCC 19567 / DSM 133 / F</strain>
    </source>
</reference>
<dbReference type="AlphaFoldDB" id="A0A0H5BNV3"/>
<proteinExistence type="predicted"/>